<reference evidence="2 3" key="1">
    <citation type="journal article" date="2012" name="BMC Genomics">
        <title>Comparative genomics of the white-rot fungi, Phanerochaete carnosa and P. chrysosporium, to elucidate the genetic basis of the distinct wood types they colonize.</title>
        <authorList>
            <person name="Suzuki H."/>
            <person name="MacDonald J."/>
            <person name="Syed K."/>
            <person name="Salamov A."/>
            <person name="Hori C."/>
            <person name="Aerts A."/>
            <person name="Henrissat B."/>
            <person name="Wiebenga A."/>
            <person name="vanKuyk P.A."/>
            <person name="Barry K."/>
            <person name="Lindquist E."/>
            <person name="LaButti K."/>
            <person name="Lapidus A."/>
            <person name="Lucas S."/>
            <person name="Coutinho P."/>
            <person name="Gong Y."/>
            <person name="Samejima M."/>
            <person name="Mahadevan R."/>
            <person name="Abou-Zaid M."/>
            <person name="de Vries R.P."/>
            <person name="Igarashi K."/>
            <person name="Yadav J.S."/>
            <person name="Grigoriev I.V."/>
            <person name="Master E.R."/>
        </authorList>
    </citation>
    <scope>NUCLEOTIDE SEQUENCE [LARGE SCALE GENOMIC DNA]</scope>
    <source>
        <strain evidence="2 3">HHB-10118-sp</strain>
    </source>
</reference>
<dbReference type="KEGG" id="pco:PHACADRAFT_145606"/>
<sequence length="524" mass="57154">MSTLSEHVDRLAHLANAIRANATAAGRQEGGRVASGSSAGPFTRAVLQTHLGDLIRDIDPSELGLFTLVQPSQPGATYVAQEDAPPGPKAEITRVALPIATPLRRPPANYKREEGQKPGEHEPEVYAHAALKFLDRYQSIRPMPRYQEQAEHILEQLQMFREKIRSLNEKIKQSSVSEPNQPQVSPKSLGKQEERRIAQAQARIVELKKQKEVLLRKSKLGPSKGPKSSSRVPVEPRAPLPDEQEQDFWNTPGAAARTLHFTGELLTDEHIDVGDMPESLGSPTRASAPRSRGTSSRALQFTSRSHSASIEPEQPPEQDVEEPDEPPELSQLEPEADEDVTVMLQRPPSVESSRRMVRSPPQPEPLRRVQAAADVIPKREKTKVSAELEVIVAKIWATVGETIMPGRQYDLTRPPKAQETIAHLQSLATQTPSLDSPSTSSLSSLATGTQPAALTSQHILTACMLLALLNSPPNYAMSLGALKDTLAKAEGAAAGVTRPIYGCVAKRLLKIERGGGEQVVKFDV</sequence>
<feature type="compositionally biased region" description="Polar residues" evidence="1">
    <location>
        <begin position="292"/>
        <end position="308"/>
    </location>
</feature>
<gene>
    <name evidence="2" type="ORF">PHACADRAFT_145606</name>
</gene>
<feature type="compositionally biased region" description="Polar residues" evidence="1">
    <location>
        <begin position="173"/>
        <end position="186"/>
    </location>
</feature>
<evidence type="ECO:0000313" key="3">
    <source>
        <dbReference type="Proteomes" id="UP000008370"/>
    </source>
</evidence>
<dbReference type="AlphaFoldDB" id="K5UVH7"/>
<dbReference type="OrthoDB" id="3262547at2759"/>
<dbReference type="InParanoid" id="K5UVH7"/>
<evidence type="ECO:0000313" key="2">
    <source>
        <dbReference type="EMBL" id="EKM54026.1"/>
    </source>
</evidence>
<dbReference type="HOGENOM" id="CLU_035832_0_0_1"/>
<evidence type="ECO:0000256" key="1">
    <source>
        <dbReference type="SAM" id="MobiDB-lite"/>
    </source>
</evidence>
<feature type="region of interest" description="Disordered" evidence="1">
    <location>
        <begin position="215"/>
        <end position="248"/>
    </location>
</feature>
<feature type="region of interest" description="Disordered" evidence="1">
    <location>
        <begin position="273"/>
        <end position="368"/>
    </location>
</feature>
<dbReference type="Proteomes" id="UP000008370">
    <property type="component" value="Unassembled WGS sequence"/>
</dbReference>
<dbReference type="GeneID" id="18908667"/>
<organism evidence="2 3">
    <name type="scientific">Phanerochaete carnosa (strain HHB-10118-sp)</name>
    <name type="common">White-rot fungus</name>
    <name type="synonym">Peniophora carnosa</name>
    <dbReference type="NCBI Taxonomy" id="650164"/>
    <lineage>
        <taxon>Eukaryota</taxon>
        <taxon>Fungi</taxon>
        <taxon>Dikarya</taxon>
        <taxon>Basidiomycota</taxon>
        <taxon>Agaricomycotina</taxon>
        <taxon>Agaricomycetes</taxon>
        <taxon>Polyporales</taxon>
        <taxon>Phanerochaetaceae</taxon>
        <taxon>Phanerochaete</taxon>
    </lineage>
</organism>
<feature type="region of interest" description="Disordered" evidence="1">
    <location>
        <begin position="171"/>
        <end position="196"/>
    </location>
</feature>
<name>K5UVH7_PHACS</name>
<proteinExistence type="predicted"/>
<dbReference type="EMBL" id="JH930473">
    <property type="protein sequence ID" value="EKM54026.1"/>
    <property type="molecule type" value="Genomic_DNA"/>
</dbReference>
<accession>K5UVH7</accession>
<dbReference type="STRING" id="650164.K5UVH7"/>
<feature type="compositionally biased region" description="Acidic residues" evidence="1">
    <location>
        <begin position="314"/>
        <end position="327"/>
    </location>
</feature>
<dbReference type="RefSeq" id="XP_007396731.1">
    <property type="nucleotide sequence ID" value="XM_007396669.1"/>
</dbReference>
<protein>
    <submittedName>
        <fullName evidence="2">Uncharacterized protein</fullName>
    </submittedName>
</protein>
<keyword evidence="3" id="KW-1185">Reference proteome</keyword>
<feature type="compositionally biased region" description="Low complexity" evidence="1">
    <location>
        <begin position="220"/>
        <end position="230"/>
    </location>
</feature>